<dbReference type="Pfam" id="PF05577">
    <property type="entry name" value="Peptidase_S28"/>
    <property type="match status" value="1"/>
</dbReference>
<dbReference type="InterPro" id="IPR029058">
    <property type="entry name" value="AB_hydrolase_fold"/>
</dbReference>
<accession>A0A9N9XLY8</accession>
<evidence type="ECO:0000256" key="2">
    <source>
        <dbReference type="ARBA" id="ARBA00011079"/>
    </source>
</evidence>
<protein>
    <recommendedName>
        <fullName evidence="15">Lysosomal Pro-X carboxypeptidase</fullName>
        <ecNumber evidence="14">3.4.16.2</ecNumber>
    </recommendedName>
    <alternativeName>
        <fullName evidence="17">Proline carboxypeptidase</fullName>
    </alternativeName>
    <alternativeName>
        <fullName evidence="16">Prolylcarboxypeptidase</fullName>
    </alternativeName>
</protein>
<evidence type="ECO:0000256" key="3">
    <source>
        <dbReference type="ARBA" id="ARBA00011738"/>
    </source>
</evidence>
<keyword evidence="4" id="KW-0121">Carboxypeptidase</keyword>
<dbReference type="EC" id="3.4.16.2" evidence="14"/>
<evidence type="ECO:0000256" key="17">
    <source>
        <dbReference type="ARBA" id="ARBA00076608"/>
    </source>
</evidence>
<organism evidence="19 20">
    <name type="scientific">Phyllotreta striolata</name>
    <name type="common">Striped flea beetle</name>
    <name type="synonym">Crioceris striolata</name>
    <dbReference type="NCBI Taxonomy" id="444603"/>
    <lineage>
        <taxon>Eukaryota</taxon>
        <taxon>Metazoa</taxon>
        <taxon>Ecdysozoa</taxon>
        <taxon>Arthropoda</taxon>
        <taxon>Hexapoda</taxon>
        <taxon>Insecta</taxon>
        <taxon>Pterygota</taxon>
        <taxon>Neoptera</taxon>
        <taxon>Endopterygota</taxon>
        <taxon>Coleoptera</taxon>
        <taxon>Polyphaga</taxon>
        <taxon>Cucujiformia</taxon>
        <taxon>Chrysomeloidea</taxon>
        <taxon>Chrysomelidae</taxon>
        <taxon>Galerucinae</taxon>
        <taxon>Alticini</taxon>
        <taxon>Phyllotreta</taxon>
    </lineage>
</organism>
<evidence type="ECO:0000256" key="8">
    <source>
        <dbReference type="ARBA" id="ARBA00023145"/>
    </source>
</evidence>
<comment type="similarity">
    <text evidence="2">Belongs to the peptidase S28 family.</text>
</comment>
<evidence type="ECO:0000256" key="13">
    <source>
        <dbReference type="ARBA" id="ARBA00059701"/>
    </source>
</evidence>
<evidence type="ECO:0000256" key="11">
    <source>
        <dbReference type="ARBA" id="ARBA00023228"/>
    </source>
</evidence>
<feature type="chain" id="PRO_5040180297" description="Lysosomal Pro-X carboxypeptidase" evidence="18">
    <location>
        <begin position="21"/>
        <end position="464"/>
    </location>
</feature>
<evidence type="ECO:0000256" key="15">
    <source>
        <dbReference type="ARBA" id="ARBA00073691"/>
    </source>
</evidence>
<dbReference type="PANTHER" id="PTHR11010">
    <property type="entry name" value="PROTEASE S28 PRO-X CARBOXYPEPTIDASE-RELATED"/>
    <property type="match status" value="1"/>
</dbReference>
<evidence type="ECO:0000256" key="4">
    <source>
        <dbReference type="ARBA" id="ARBA00022645"/>
    </source>
</evidence>
<gene>
    <name evidence="19" type="ORF">PHYEVI_LOCUS3109</name>
</gene>
<keyword evidence="5" id="KW-0645">Protease</keyword>
<dbReference type="PANTHER" id="PTHR11010:SF38">
    <property type="entry name" value="LYSOSOMAL PRO-X CARBOXYPEPTIDASE"/>
    <property type="match status" value="1"/>
</dbReference>
<comment type="subunit">
    <text evidence="3">Homodimer.</text>
</comment>
<dbReference type="GO" id="GO:0008239">
    <property type="term" value="F:dipeptidyl-peptidase activity"/>
    <property type="evidence" value="ECO:0007669"/>
    <property type="project" value="TreeGrafter"/>
</dbReference>
<keyword evidence="9" id="KW-1015">Disulfide bond</keyword>
<dbReference type="SUPFAM" id="SSF53474">
    <property type="entry name" value="alpha/beta-Hydrolases"/>
    <property type="match status" value="1"/>
</dbReference>
<dbReference type="OrthoDB" id="2130629at2759"/>
<keyword evidence="11" id="KW-0458">Lysosome</keyword>
<sequence length="464" mass="53667">MRWVLYSTAIFSLLLQEVTPQGQYDVETRYINVPITHFQWQYQQNTFKLRYLINTRYYVRGGPMFAYLGNSGDINVFAQNSGYLFQLAKHFSALLVFIEHRYYGKSTPFTNQSLLEENLKFLTTREVLRDFVDVIEMLKSTYLQDVPVTETPPIIVFGDSFGGSLAAWMRLKYPHLVLGAIVSSAPVKLSPLVNNCECFYDVVTKNFEKSGGEQCVKFIKLSWDVVINITKSKSGMDFLSLKWKLCHRLRTAEDIAKLLDWLAKIYVRLALNNYKYPSDFFVNLPSYPIKVFCQKLTTSKIDDPQALVQHFSRALETYTNYTGTKPCNVLDDLTDYIYNYQQCAELVMPKCSVDSDMFMNKPWSFANFSQDCERVYGISNTNNKWILSEYGNVFNYTSNIVFSQAKLDPYRCYGVNGVTTSAIWAFDIVDGIHRTEFKAPDMVDDNYIITARNNLVKAIYLWLK</sequence>
<keyword evidence="7" id="KW-0378">Hydrolase</keyword>
<dbReference type="AlphaFoldDB" id="A0A9N9XLY8"/>
<keyword evidence="20" id="KW-1185">Reference proteome</keyword>
<evidence type="ECO:0000256" key="7">
    <source>
        <dbReference type="ARBA" id="ARBA00022801"/>
    </source>
</evidence>
<comment type="catalytic activity">
    <reaction evidence="12">
        <text>Cleavage of a -Pro-|-Xaa bond to release a C-terminal amino acid.</text>
        <dbReference type="EC" id="3.4.16.2"/>
    </reaction>
</comment>
<name>A0A9N9XLY8_PHYSR</name>
<keyword evidence="6 18" id="KW-0732">Signal</keyword>
<evidence type="ECO:0000256" key="6">
    <source>
        <dbReference type="ARBA" id="ARBA00022729"/>
    </source>
</evidence>
<evidence type="ECO:0000256" key="1">
    <source>
        <dbReference type="ARBA" id="ARBA00004371"/>
    </source>
</evidence>
<dbReference type="InterPro" id="IPR008758">
    <property type="entry name" value="Peptidase_S28"/>
</dbReference>
<evidence type="ECO:0000256" key="12">
    <source>
        <dbReference type="ARBA" id="ARBA00052013"/>
    </source>
</evidence>
<comment type="subcellular location">
    <subcellularLocation>
        <location evidence="1">Lysosome</location>
    </subcellularLocation>
</comment>
<reference evidence="19" key="1">
    <citation type="submission" date="2022-01" db="EMBL/GenBank/DDBJ databases">
        <authorList>
            <person name="King R."/>
        </authorList>
    </citation>
    <scope>NUCLEOTIDE SEQUENCE</scope>
</reference>
<keyword evidence="8" id="KW-0865">Zymogen</keyword>
<dbReference type="Gene3D" id="3.40.50.1820">
    <property type="entry name" value="alpha/beta hydrolase"/>
    <property type="match status" value="1"/>
</dbReference>
<evidence type="ECO:0000313" key="19">
    <source>
        <dbReference type="EMBL" id="CAG9856690.1"/>
    </source>
</evidence>
<proteinExistence type="inferred from homology"/>
<dbReference type="GO" id="GO:0006508">
    <property type="term" value="P:proteolysis"/>
    <property type="evidence" value="ECO:0007669"/>
    <property type="project" value="UniProtKB-KW"/>
</dbReference>
<evidence type="ECO:0000256" key="16">
    <source>
        <dbReference type="ARBA" id="ARBA00076475"/>
    </source>
</evidence>
<evidence type="ECO:0000256" key="5">
    <source>
        <dbReference type="ARBA" id="ARBA00022670"/>
    </source>
</evidence>
<dbReference type="FunFam" id="1.20.120.980:FF:000002">
    <property type="entry name" value="lysosomal Pro-X carboxypeptidase"/>
    <property type="match status" value="1"/>
</dbReference>
<comment type="function">
    <text evidence="13">Cleaves C-terminal amino acids linked to proline in peptides such as angiotensin II, III and des-Arg9-bradykinin. This cleavage occurs at acidic pH, but enzymatic activity is retained with some substrates at neutral pH.</text>
</comment>
<dbReference type="InterPro" id="IPR042269">
    <property type="entry name" value="Ser_carbopepase_S28_SKS"/>
</dbReference>
<evidence type="ECO:0000256" key="14">
    <source>
        <dbReference type="ARBA" id="ARBA00066456"/>
    </source>
</evidence>
<dbReference type="Proteomes" id="UP001153712">
    <property type="component" value="Chromosome 12"/>
</dbReference>
<evidence type="ECO:0000313" key="20">
    <source>
        <dbReference type="Proteomes" id="UP001153712"/>
    </source>
</evidence>
<evidence type="ECO:0000256" key="9">
    <source>
        <dbReference type="ARBA" id="ARBA00023157"/>
    </source>
</evidence>
<dbReference type="GO" id="GO:0004185">
    <property type="term" value="F:serine-type carboxypeptidase activity"/>
    <property type="evidence" value="ECO:0007669"/>
    <property type="project" value="UniProtKB-EC"/>
</dbReference>
<dbReference type="Gene3D" id="1.20.120.980">
    <property type="entry name" value="Serine carboxypeptidase S28, SKS domain"/>
    <property type="match status" value="1"/>
</dbReference>
<feature type="signal peptide" evidence="18">
    <location>
        <begin position="1"/>
        <end position="20"/>
    </location>
</feature>
<dbReference type="EMBL" id="OU900105">
    <property type="protein sequence ID" value="CAG9856690.1"/>
    <property type="molecule type" value="Genomic_DNA"/>
</dbReference>
<evidence type="ECO:0000256" key="10">
    <source>
        <dbReference type="ARBA" id="ARBA00023180"/>
    </source>
</evidence>
<keyword evidence="10" id="KW-0325">Glycoprotein</keyword>
<dbReference type="GO" id="GO:0005764">
    <property type="term" value="C:lysosome"/>
    <property type="evidence" value="ECO:0007669"/>
    <property type="project" value="UniProtKB-SubCell"/>
</dbReference>
<evidence type="ECO:0000256" key="18">
    <source>
        <dbReference type="SAM" id="SignalP"/>
    </source>
</evidence>